<protein>
    <submittedName>
        <fullName evidence="1">Uncharacterized protein</fullName>
    </submittedName>
</protein>
<evidence type="ECO:0000313" key="1">
    <source>
        <dbReference type="EMBL" id="ACY18780.1"/>
    </source>
</evidence>
<dbReference type="HOGENOM" id="CLU_859885_0_0_7"/>
<dbReference type="KEGG" id="hoh:Hoch_6309"/>
<sequence>MSEIQTVLYNPAVASALLEALGITNDQFDDEDLFLIETLAPRPTSDTAQYAIHRIPSLSAKRLQLYSELLKQKRPLNATPADVEAAFHAIPFYNPGPDHVTERDGIRLIPDDQVNVEVGKNQYELPSYCNIMWQPNLAGKMLSRFASTNALYSFFEGKDPGADTLHTRTGYWIDLRNFRSTTQEVERYPLATPSGGGRKIEKRVMHPLQGGTIDPDQMPDYLGEPAFNVADPNIADNVYVVTWRTPAVPQTGEYDIYCLSRTYWTERMPELQLQVNDTSQRNLIKYIVDAQSQVAALSNWEATAIGIANHGLCCVANLSSFRK</sequence>
<dbReference type="Proteomes" id="UP000001880">
    <property type="component" value="Chromosome"/>
</dbReference>
<keyword evidence="2" id="KW-1185">Reference proteome</keyword>
<name>D0LNV4_HALO1</name>
<dbReference type="EMBL" id="CP001804">
    <property type="protein sequence ID" value="ACY18780.1"/>
    <property type="molecule type" value="Genomic_DNA"/>
</dbReference>
<proteinExistence type="predicted"/>
<dbReference type="STRING" id="502025.Hoch_6309"/>
<dbReference type="AlphaFoldDB" id="D0LNV4"/>
<evidence type="ECO:0000313" key="2">
    <source>
        <dbReference type="Proteomes" id="UP000001880"/>
    </source>
</evidence>
<reference evidence="1 2" key="1">
    <citation type="journal article" date="2010" name="Stand. Genomic Sci.">
        <title>Complete genome sequence of Haliangium ochraceum type strain (SMP-2).</title>
        <authorList>
            <consortium name="US DOE Joint Genome Institute (JGI-PGF)"/>
            <person name="Ivanova N."/>
            <person name="Daum C."/>
            <person name="Lang E."/>
            <person name="Abt B."/>
            <person name="Kopitz M."/>
            <person name="Saunders E."/>
            <person name="Lapidus A."/>
            <person name="Lucas S."/>
            <person name="Glavina Del Rio T."/>
            <person name="Nolan M."/>
            <person name="Tice H."/>
            <person name="Copeland A."/>
            <person name="Cheng J.F."/>
            <person name="Chen F."/>
            <person name="Bruce D."/>
            <person name="Goodwin L."/>
            <person name="Pitluck S."/>
            <person name="Mavromatis K."/>
            <person name="Pati A."/>
            <person name="Mikhailova N."/>
            <person name="Chen A."/>
            <person name="Palaniappan K."/>
            <person name="Land M."/>
            <person name="Hauser L."/>
            <person name="Chang Y.J."/>
            <person name="Jeffries C.D."/>
            <person name="Detter J.C."/>
            <person name="Brettin T."/>
            <person name="Rohde M."/>
            <person name="Goker M."/>
            <person name="Bristow J."/>
            <person name="Markowitz V."/>
            <person name="Eisen J.A."/>
            <person name="Hugenholtz P."/>
            <person name="Kyrpides N.C."/>
            <person name="Klenk H.P."/>
        </authorList>
    </citation>
    <scope>NUCLEOTIDE SEQUENCE [LARGE SCALE GENOMIC DNA]</scope>
    <source>
        <strain evidence="2">DSM 14365 / CIP 107738 / JCM 11303 / AJ 13395 / SMP-2</strain>
    </source>
</reference>
<organism evidence="1 2">
    <name type="scientific">Haliangium ochraceum (strain DSM 14365 / JCM 11303 / SMP-2)</name>
    <dbReference type="NCBI Taxonomy" id="502025"/>
    <lineage>
        <taxon>Bacteria</taxon>
        <taxon>Pseudomonadati</taxon>
        <taxon>Myxococcota</taxon>
        <taxon>Polyangia</taxon>
        <taxon>Haliangiales</taxon>
        <taxon>Kofleriaceae</taxon>
        <taxon>Haliangium</taxon>
    </lineage>
</organism>
<gene>
    <name evidence="1" type="ordered locus">Hoch_6309</name>
</gene>
<accession>D0LNV4</accession>
<dbReference type="RefSeq" id="WP_012831372.1">
    <property type="nucleotide sequence ID" value="NC_013440.1"/>
</dbReference>